<accession>A0A2P2PFS0</accession>
<reference evidence="1" key="1">
    <citation type="submission" date="2018-02" db="EMBL/GenBank/DDBJ databases">
        <title>Rhizophora mucronata_Transcriptome.</title>
        <authorList>
            <person name="Meera S.P."/>
            <person name="Sreeshan A."/>
            <person name="Augustine A."/>
        </authorList>
    </citation>
    <scope>NUCLEOTIDE SEQUENCE</scope>
    <source>
        <tissue evidence="1">Leaf</tissue>
    </source>
</reference>
<organism evidence="1">
    <name type="scientific">Rhizophora mucronata</name>
    <name type="common">Asiatic mangrove</name>
    <dbReference type="NCBI Taxonomy" id="61149"/>
    <lineage>
        <taxon>Eukaryota</taxon>
        <taxon>Viridiplantae</taxon>
        <taxon>Streptophyta</taxon>
        <taxon>Embryophyta</taxon>
        <taxon>Tracheophyta</taxon>
        <taxon>Spermatophyta</taxon>
        <taxon>Magnoliopsida</taxon>
        <taxon>eudicotyledons</taxon>
        <taxon>Gunneridae</taxon>
        <taxon>Pentapetalae</taxon>
        <taxon>rosids</taxon>
        <taxon>fabids</taxon>
        <taxon>Malpighiales</taxon>
        <taxon>Rhizophoraceae</taxon>
        <taxon>Rhizophora</taxon>
    </lineage>
</organism>
<protein>
    <submittedName>
        <fullName evidence="1">Uncharacterized protein</fullName>
    </submittedName>
</protein>
<name>A0A2P2PFS0_RHIMU</name>
<evidence type="ECO:0000313" key="1">
    <source>
        <dbReference type="EMBL" id="MBX53575.1"/>
    </source>
</evidence>
<proteinExistence type="predicted"/>
<dbReference type="EMBL" id="GGEC01073091">
    <property type="protein sequence ID" value="MBX53575.1"/>
    <property type="molecule type" value="Transcribed_RNA"/>
</dbReference>
<sequence length="29" mass="3231">MNLSPSSTPLSPYLSMLLAQRDILRAEIL</sequence>
<dbReference type="AlphaFoldDB" id="A0A2P2PFS0"/>